<feature type="compositionally biased region" description="Low complexity" evidence="1">
    <location>
        <begin position="584"/>
        <end position="603"/>
    </location>
</feature>
<dbReference type="AlphaFoldDB" id="A0AAV5S6Z7"/>
<feature type="region of interest" description="Disordered" evidence="1">
    <location>
        <begin position="513"/>
        <end position="545"/>
    </location>
</feature>
<evidence type="ECO:0000313" key="2">
    <source>
        <dbReference type="EMBL" id="GMS78170.1"/>
    </source>
</evidence>
<name>A0AAV5S6Z7_9BILA</name>
<feature type="compositionally biased region" description="Low complexity" evidence="1">
    <location>
        <begin position="520"/>
        <end position="540"/>
    </location>
</feature>
<protein>
    <submittedName>
        <fullName evidence="2">Uncharacterized protein</fullName>
    </submittedName>
</protein>
<dbReference type="SUPFAM" id="SSF49313">
    <property type="entry name" value="Cadherin-like"/>
    <property type="match status" value="1"/>
</dbReference>
<organism evidence="2 3">
    <name type="scientific">Pristionchus entomophagus</name>
    <dbReference type="NCBI Taxonomy" id="358040"/>
    <lineage>
        <taxon>Eukaryota</taxon>
        <taxon>Metazoa</taxon>
        <taxon>Ecdysozoa</taxon>
        <taxon>Nematoda</taxon>
        <taxon>Chromadorea</taxon>
        <taxon>Rhabditida</taxon>
        <taxon>Rhabditina</taxon>
        <taxon>Diplogasteromorpha</taxon>
        <taxon>Diplogasteroidea</taxon>
        <taxon>Neodiplogasteridae</taxon>
        <taxon>Pristionchus</taxon>
    </lineage>
</organism>
<feature type="compositionally biased region" description="Low complexity" evidence="1">
    <location>
        <begin position="675"/>
        <end position="705"/>
    </location>
</feature>
<dbReference type="InterPro" id="IPR015919">
    <property type="entry name" value="Cadherin-like_sf"/>
</dbReference>
<proteinExistence type="predicted"/>
<dbReference type="Gene3D" id="2.60.40.60">
    <property type="entry name" value="Cadherins"/>
    <property type="match status" value="1"/>
</dbReference>
<feature type="region of interest" description="Disordered" evidence="1">
    <location>
        <begin position="583"/>
        <end position="603"/>
    </location>
</feature>
<comment type="caution">
    <text evidence="2">The sequence shown here is derived from an EMBL/GenBank/DDBJ whole genome shotgun (WGS) entry which is preliminary data.</text>
</comment>
<sequence length="783" mass="84402">MRMDTALDNVELALDLVRDDPYQAKTYLEWIILQTHLQFRIGPFIYTGIRSLGGSHSLGPSQSFDATWTVVPVAERRLVREAHYQAIITLSFASSGHSTLMRLNSPRLFVAPRASMKLLYFLPPPSAQGENTEAIVSIVNTGYRQLSGLRIEGAQFSVENAKKEAAPYSIDSVSLRDPSDHREIPRDEGLIGPIPSIPSGRSLQMAVRVAMRDKGKLRRISFTPSLKGAALRLEDTRSFTVLTKPGNGDEYGGMLVAPLEQSAPVFYFSPVDSKLQNVAGLKLIQSRWDASSTSGSDFIRVQAAMQSNESPDFASTLWGRVELPKIPANYKLLRVREVGAGVSPSGRGVGGETWIEKRDGKQYVNWIDSGAIPRGGSINYEFIFGDPKDFEQPIFAQDLYRIQVLPEFWPQPGTVVGQIRATSPIDKPLTYSLYSRNGDQTWAVNPNSGQIILAPPLRRGEEACLTMVVKDSDGRKSVVPVAVNTGGTAALPCPPIADFAHLTPLIWDPTLPTLPPTRPTPATVVPTRPTQATTATKAPPIFTASPSTGNLITATSLDPAWTWMTTGSTPPVTPDRPLTTIPLSTLAPPVTTGTTGTASGSTLDSSWTWMTSTSSSVTSDRPLITIPVVTLAPILSTLGTIGTIGTTPGTTEWVSAITLPTDGWEQPSTVTGEASTWTSSEVTSESSTVTSPMPSESSLTSTTTEETNHSHSPDTSLEPATTIIIPWMSNSPDPLWTSTIFPTAVPTDEWVEYTTEPASHPTHPTHIISPLPTLATVPATLGT</sequence>
<reference evidence="2" key="1">
    <citation type="submission" date="2023-10" db="EMBL/GenBank/DDBJ databases">
        <title>Genome assembly of Pristionchus species.</title>
        <authorList>
            <person name="Yoshida K."/>
            <person name="Sommer R.J."/>
        </authorList>
    </citation>
    <scope>NUCLEOTIDE SEQUENCE</scope>
    <source>
        <strain evidence="2">RS0144</strain>
    </source>
</reference>
<dbReference type="Proteomes" id="UP001432027">
    <property type="component" value="Unassembled WGS sequence"/>
</dbReference>
<keyword evidence="3" id="KW-1185">Reference proteome</keyword>
<dbReference type="EMBL" id="BTSX01000001">
    <property type="protein sequence ID" value="GMS78170.1"/>
    <property type="molecule type" value="Genomic_DNA"/>
</dbReference>
<dbReference type="CDD" id="cd11304">
    <property type="entry name" value="Cadherin_repeat"/>
    <property type="match status" value="1"/>
</dbReference>
<evidence type="ECO:0000256" key="1">
    <source>
        <dbReference type="SAM" id="MobiDB-lite"/>
    </source>
</evidence>
<evidence type="ECO:0000313" key="3">
    <source>
        <dbReference type="Proteomes" id="UP001432027"/>
    </source>
</evidence>
<accession>A0AAV5S6Z7</accession>
<gene>
    <name evidence="2" type="ORF">PENTCL1PPCAC_345</name>
</gene>
<feature type="region of interest" description="Disordered" evidence="1">
    <location>
        <begin position="661"/>
        <end position="718"/>
    </location>
</feature>
<dbReference type="GO" id="GO:0016020">
    <property type="term" value="C:membrane"/>
    <property type="evidence" value="ECO:0007669"/>
    <property type="project" value="InterPro"/>
</dbReference>
<dbReference type="GO" id="GO:0005509">
    <property type="term" value="F:calcium ion binding"/>
    <property type="evidence" value="ECO:0007669"/>
    <property type="project" value="InterPro"/>
</dbReference>
<feature type="non-terminal residue" evidence="2">
    <location>
        <position position="783"/>
    </location>
</feature>